<dbReference type="InterPro" id="IPR045493">
    <property type="entry name" value="DUF6435"/>
</dbReference>
<dbReference type="EMBL" id="CP003280">
    <property type="protein sequence ID" value="AFL79912.1"/>
    <property type="molecule type" value="Genomic_DNA"/>
</dbReference>
<evidence type="ECO:0000313" key="1">
    <source>
        <dbReference type="EMBL" id="AFL79912.1"/>
    </source>
</evidence>
<proteinExistence type="predicted"/>
<protein>
    <recommendedName>
        <fullName evidence="3">Lacal_2735 family protein</fullName>
    </recommendedName>
</protein>
<dbReference type="Proteomes" id="UP000006049">
    <property type="component" value="Chromosome"/>
</dbReference>
<name>I3YSE4_AEQSU</name>
<organism evidence="1 2">
    <name type="scientific">Aequorivita sublithincola (strain DSM 14238 / LMG 21431 / ACAM 643 / 9-3)</name>
    <dbReference type="NCBI Taxonomy" id="746697"/>
    <lineage>
        <taxon>Bacteria</taxon>
        <taxon>Pseudomonadati</taxon>
        <taxon>Bacteroidota</taxon>
        <taxon>Flavobacteriia</taxon>
        <taxon>Flavobacteriales</taxon>
        <taxon>Flavobacteriaceae</taxon>
        <taxon>Aequorivita</taxon>
    </lineage>
</organism>
<dbReference type="KEGG" id="asl:Aeqsu_0399"/>
<accession>I3YSE4</accession>
<keyword evidence="2" id="KW-1185">Reference proteome</keyword>
<dbReference type="NCBIfam" id="NF033487">
    <property type="entry name" value="Lacal_2735_fam"/>
    <property type="match status" value="1"/>
</dbReference>
<gene>
    <name evidence="1" type="ordered locus">Aeqsu_0399</name>
</gene>
<dbReference type="HOGENOM" id="CLU_2930778_0_0_10"/>
<reference evidence="1 2" key="1">
    <citation type="submission" date="2012-06" db="EMBL/GenBank/DDBJ databases">
        <title>The complete genome of Aequorivita sublithincola DSM 14238.</title>
        <authorList>
            <consortium name="US DOE Joint Genome Institute (JGI-PGF)"/>
            <person name="Lucas S."/>
            <person name="Copeland A."/>
            <person name="Lapidus A."/>
            <person name="Goodwin L."/>
            <person name="Pitluck S."/>
            <person name="Peters L."/>
            <person name="Munk A.C.C."/>
            <person name="Kyrpides N."/>
            <person name="Mavromatis K."/>
            <person name="Pagani I."/>
            <person name="Ivanova N."/>
            <person name="Ovchinnikova G."/>
            <person name="Zeytun A."/>
            <person name="Detter J.C."/>
            <person name="Han C."/>
            <person name="Land M."/>
            <person name="Hauser L."/>
            <person name="Markowitz V."/>
            <person name="Cheng J.-F."/>
            <person name="Hugenholtz P."/>
            <person name="Woyke T."/>
            <person name="Wu D."/>
            <person name="Tindall B."/>
            <person name="Faehnrich R."/>
            <person name="Brambilla E."/>
            <person name="Klenk H.-P."/>
            <person name="Eisen J.A."/>
        </authorList>
    </citation>
    <scope>NUCLEOTIDE SEQUENCE [LARGE SCALE GENOMIC DNA]</scope>
    <source>
        <strain evidence="2">DSM 14238 / LMG 21431 / ACAM 643 / 9-3</strain>
    </source>
</reference>
<evidence type="ECO:0000313" key="2">
    <source>
        <dbReference type="Proteomes" id="UP000006049"/>
    </source>
</evidence>
<sequence>MISWFRRKSKVEILKEKYTSLMRRSFEMSIKDSAKSERLHSQADKLFREIQYLSLRHIEN</sequence>
<evidence type="ECO:0008006" key="3">
    <source>
        <dbReference type="Google" id="ProtNLM"/>
    </source>
</evidence>
<dbReference type="OrthoDB" id="1453278at2"/>
<dbReference type="AlphaFoldDB" id="I3YSE4"/>
<dbReference type="RefSeq" id="WP_014781170.1">
    <property type="nucleotide sequence ID" value="NC_018013.1"/>
</dbReference>